<gene>
    <name evidence="3" type="ORF">AX774_g3930</name>
    <name evidence="2" type="ORF">AX774_g6446</name>
</gene>
<reference evidence="2" key="2">
    <citation type="submission" date="2017-01" db="EMBL/GenBank/DDBJ databases">
        <authorList>
            <person name="Mah S.A."/>
            <person name="Swanson W.J."/>
            <person name="Moy G.W."/>
            <person name="Vacquier V.D."/>
        </authorList>
    </citation>
    <scope>NUCLEOTIDE SEQUENCE [LARGE SCALE GENOMIC DNA]</scope>
    <source>
        <strain evidence="2">COL-18-3</strain>
    </source>
</reference>
<evidence type="ECO:0000256" key="1">
    <source>
        <dbReference type="SAM" id="MobiDB-lite"/>
    </source>
</evidence>
<sequence>MFVETTGRSRLSLWKQGWDNKFGCSAVCLFKPIEYFSRLRDVLILNEATRAGTTVGPIGKSLGEPSGVIEFVKNFGVMVRSSISETSSAVSRLATRIKTIVKTKDRGISLSSHGLNDAEFTKRYRFVMGSVYAALLYIAANKLFLPPEPPKRLPPPPEMLQLSSASDLMRQLFSAEGNDGALEDLKYGKDTSGAYRKGDIEIELDSDEYDEDLLDEEYDDDHDDFDLES</sequence>
<name>A0A1R1PGR4_ZANCU</name>
<dbReference type="EMBL" id="LSSK01000635">
    <property type="protein sequence ID" value="OMH82578.1"/>
    <property type="molecule type" value="Genomic_DNA"/>
</dbReference>
<accession>A0A1R1PGR4</accession>
<evidence type="ECO:0000313" key="4">
    <source>
        <dbReference type="Proteomes" id="UP000188320"/>
    </source>
</evidence>
<organism evidence="2 4">
    <name type="scientific">Zancudomyces culisetae</name>
    <name type="common">Gut fungus</name>
    <name type="synonym">Smittium culisetae</name>
    <dbReference type="NCBI Taxonomy" id="1213189"/>
    <lineage>
        <taxon>Eukaryota</taxon>
        <taxon>Fungi</taxon>
        <taxon>Fungi incertae sedis</taxon>
        <taxon>Zoopagomycota</taxon>
        <taxon>Kickxellomycotina</taxon>
        <taxon>Harpellomycetes</taxon>
        <taxon>Harpellales</taxon>
        <taxon>Legeriomycetaceae</taxon>
        <taxon>Zancudomyces</taxon>
    </lineage>
</organism>
<dbReference type="AlphaFoldDB" id="A0A1R1PGR4"/>
<proteinExistence type="predicted"/>
<evidence type="ECO:0000313" key="3">
    <source>
        <dbReference type="EMBL" id="OMH82578.1"/>
    </source>
</evidence>
<evidence type="ECO:0000313" key="2">
    <source>
        <dbReference type="EMBL" id="OMH80119.1"/>
    </source>
</evidence>
<feature type="region of interest" description="Disordered" evidence="1">
    <location>
        <begin position="206"/>
        <end position="229"/>
    </location>
</feature>
<keyword evidence="4" id="KW-1185">Reference proteome</keyword>
<dbReference type="Proteomes" id="UP000188320">
    <property type="component" value="Unassembled WGS sequence"/>
</dbReference>
<comment type="caution">
    <text evidence="2">The sequence shown here is derived from an EMBL/GenBank/DDBJ whole genome shotgun (WGS) entry which is preliminary data.</text>
</comment>
<reference evidence="4" key="1">
    <citation type="submission" date="2017-01" db="EMBL/GenBank/DDBJ databases">
        <authorList>
            <person name="Wang Y."/>
            <person name="White M."/>
            <person name="Kvist S."/>
            <person name="Moncalvo J.-M."/>
        </authorList>
    </citation>
    <scope>NUCLEOTIDE SEQUENCE [LARGE SCALE GENOMIC DNA]</scope>
    <source>
        <strain evidence="4">COL-18-3</strain>
    </source>
</reference>
<dbReference type="EMBL" id="LSSK01001304">
    <property type="protein sequence ID" value="OMH80119.1"/>
    <property type="molecule type" value="Genomic_DNA"/>
</dbReference>
<protein>
    <submittedName>
        <fullName evidence="2">Uncharacterized protein</fullName>
    </submittedName>
</protein>